<gene>
    <name evidence="1" type="ORF">INT80_12480</name>
</gene>
<protein>
    <submittedName>
        <fullName evidence="1">Uncharacterized protein</fullName>
    </submittedName>
</protein>
<organism evidence="1">
    <name type="scientific">Gallibacterium anatis</name>
    <dbReference type="NCBI Taxonomy" id="750"/>
    <lineage>
        <taxon>Bacteria</taxon>
        <taxon>Pseudomonadati</taxon>
        <taxon>Pseudomonadota</taxon>
        <taxon>Gammaproteobacteria</taxon>
        <taxon>Pasteurellales</taxon>
        <taxon>Pasteurellaceae</taxon>
        <taxon>Gallibacterium</taxon>
    </lineage>
</organism>
<comment type="caution">
    <text evidence="1">The sequence shown here is derived from an EMBL/GenBank/DDBJ whole genome shotgun (WGS) entry which is preliminary data.</text>
</comment>
<dbReference type="EMBL" id="JADION010000041">
    <property type="protein sequence ID" value="MBF4102974.1"/>
    <property type="molecule type" value="Genomic_DNA"/>
</dbReference>
<name>A0A930UXK4_9PAST</name>
<evidence type="ECO:0000313" key="1">
    <source>
        <dbReference type="EMBL" id="MBF4102974.1"/>
    </source>
</evidence>
<proteinExistence type="predicted"/>
<dbReference type="AlphaFoldDB" id="A0A930UXK4"/>
<reference evidence="1" key="1">
    <citation type="submission" date="2020-11" db="EMBL/GenBank/DDBJ databases">
        <title>Gallibacterium anatis 1637, full genome, WGS.</title>
        <authorList>
            <person name="Laishevtcev A.I."/>
            <person name="Yakimova E.A."/>
            <person name="Petkovich D."/>
            <person name="Stepanova T.V."/>
            <person name="Kalendr R.S."/>
            <person name="Rubalsky E.O."/>
            <person name="Zulkarneev E.R."/>
            <person name="Aleshkin A.V."/>
        </authorList>
    </citation>
    <scope>NUCLEOTIDE SEQUENCE</scope>
    <source>
        <strain evidence="1">1637</strain>
    </source>
</reference>
<accession>A0A930UXK4</accession>
<sequence>MNQSAATEADGYSINATEFADGIEVQVRLPQGTQVGDTVTLTLKPATGAYITVDYSSSVRFKWYRS</sequence>